<gene>
    <name evidence="3" type="ORF">E1898_13350</name>
</gene>
<evidence type="ECO:0000256" key="1">
    <source>
        <dbReference type="ARBA" id="ARBA00006226"/>
    </source>
</evidence>
<evidence type="ECO:0000313" key="4">
    <source>
        <dbReference type="Proteomes" id="UP000295438"/>
    </source>
</evidence>
<keyword evidence="2" id="KW-1277">Toxin-antitoxin system</keyword>
<dbReference type="PANTHER" id="PTHR33755:SF5">
    <property type="entry name" value="TYPE II TOXIN-ANTITOXIN SYSTEM RELE_PARE FAMILY TOXIN"/>
    <property type="match status" value="1"/>
</dbReference>
<dbReference type="PANTHER" id="PTHR33755">
    <property type="entry name" value="TOXIN PARE1-RELATED"/>
    <property type="match status" value="1"/>
</dbReference>
<comment type="similarity">
    <text evidence="1">Belongs to the RelE toxin family.</text>
</comment>
<dbReference type="AlphaFoldDB" id="A0A4R5UWQ2"/>
<protein>
    <submittedName>
        <fullName evidence="3">Type II toxin-antitoxin system RelE/ParE family toxin</fullName>
    </submittedName>
</protein>
<dbReference type="EMBL" id="SMUW01000035">
    <property type="protein sequence ID" value="TDK43581.1"/>
    <property type="molecule type" value="Genomic_DNA"/>
</dbReference>
<dbReference type="InterPro" id="IPR007712">
    <property type="entry name" value="RelE/ParE_toxin"/>
</dbReference>
<evidence type="ECO:0000313" key="3">
    <source>
        <dbReference type="EMBL" id="TDK43581.1"/>
    </source>
</evidence>
<dbReference type="Gene3D" id="3.30.2310.20">
    <property type="entry name" value="RelE-like"/>
    <property type="match status" value="1"/>
</dbReference>
<dbReference type="NCBIfam" id="TIGR02385">
    <property type="entry name" value="RelE_StbE"/>
    <property type="match status" value="1"/>
</dbReference>
<evidence type="ECO:0000256" key="2">
    <source>
        <dbReference type="ARBA" id="ARBA00022649"/>
    </source>
</evidence>
<comment type="caution">
    <text evidence="3">The sequence shown here is derived from an EMBL/GenBank/DDBJ whole genome shotgun (WGS) entry which is preliminary data.</text>
</comment>
<dbReference type="InterPro" id="IPR051803">
    <property type="entry name" value="TA_system_RelE-like_toxin"/>
</dbReference>
<dbReference type="RefSeq" id="WP_133391259.1">
    <property type="nucleotide sequence ID" value="NZ_SMUW01000035.1"/>
</dbReference>
<dbReference type="SUPFAM" id="SSF143011">
    <property type="entry name" value="RelE-like"/>
    <property type="match status" value="1"/>
</dbReference>
<dbReference type="Pfam" id="PF05016">
    <property type="entry name" value="ParE_toxin"/>
    <property type="match status" value="1"/>
</dbReference>
<keyword evidence="4" id="KW-1185">Reference proteome</keyword>
<sequence length="98" mass="11733">MVQIRWTHQSVKDLSDIFEYISIDSEKYAKRQIVRIKARTQILKTNPMAGKIVPELPQRDFRELIEGNYRIIYKILNDNRIDILTIHHSARDLSRRKI</sequence>
<accession>A0A4R5UWQ2</accession>
<dbReference type="InterPro" id="IPR035093">
    <property type="entry name" value="RelE/ParE_toxin_dom_sf"/>
</dbReference>
<reference evidence="3 4" key="1">
    <citation type="submission" date="2019-03" db="EMBL/GenBank/DDBJ databases">
        <title>Algoriphagus aquimaris sp. nov., isolated form marine sediment in Pohang, Korea.</title>
        <authorList>
            <person name="Kim J."/>
            <person name="Yoon S.-H."/>
            <person name="Lee S.-S."/>
        </authorList>
    </citation>
    <scope>NUCLEOTIDE SEQUENCE [LARGE SCALE GENOMIC DNA]</scope>
    <source>
        <strain evidence="3 4">F21</strain>
    </source>
</reference>
<dbReference type="Proteomes" id="UP000295438">
    <property type="component" value="Unassembled WGS sequence"/>
</dbReference>
<name>A0A4R5UWQ2_9BACT</name>
<proteinExistence type="inferred from homology"/>
<organism evidence="3 4">
    <name type="scientific">Algoriphagus formosus</name>
    <dbReference type="NCBI Taxonomy" id="2007308"/>
    <lineage>
        <taxon>Bacteria</taxon>
        <taxon>Pseudomonadati</taxon>
        <taxon>Bacteroidota</taxon>
        <taxon>Cytophagia</taxon>
        <taxon>Cytophagales</taxon>
        <taxon>Cyclobacteriaceae</taxon>
        <taxon>Algoriphagus</taxon>
    </lineage>
</organism>